<evidence type="ECO:0000256" key="1">
    <source>
        <dbReference type="SAM" id="MobiDB-lite"/>
    </source>
</evidence>
<comment type="caution">
    <text evidence="2">The sequence shown here is derived from an EMBL/GenBank/DDBJ whole genome shotgun (WGS) entry which is preliminary data.</text>
</comment>
<gene>
    <name evidence="2" type="ORF">A6X21_11015</name>
</gene>
<accession>A0A1C3E699</accession>
<dbReference type="Pfam" id="PF22014">
    <property type="entry name" value="DUF6932"/>
    <property type="match status" value="1"/>
</dbReference>
<feature type="region of interest" description="Disordered" evidence="1">
    <location>
        <begin position="1"/>
        <end position="21"/>
    </location>
</feature>
<sequence length="184" mass="21386">MPPWTTSGVLPPVNQDDPTGFERSPYTTSLLDLVLRFGISRDRREILNGLLRLRQHFHSLGLNQGFQWIDGSFLEDIENHEDRSPRDVDVVTFVVPVENLTEHPEFPDNVVHGWLKQHFLVDHYFVELNLPPHQLVDQAAYWYSLWSHRRTLQWKGFLQVDLAEQTEGDCLAILENLSDEESGK</sequence>
<dbReference type="EMBL" id="LYDR01000151">
    <property type="protein sequence ID" value="ODA28771.1"/>
    <property type="molecule type" value="Genomic_DNA"/>
</dbReference>
<dbReference type="RefSeq" id="WP_068851012.1">
    <property type="nucleotide sequence ID" value="NZ_LYDR01000151.1"/>
</dbReference>
<reference evidence="2 3" key="1">
    <citation type="submission" date="2016-05" db="EMBL/GenBank/DDBJ databases">
        <title>Genomic and physiological characterization of Planctopirus sp. isolated from fresh water lake.</title>
        <authorList>
            <person name="Subhash Y."/>
            <person name="Ramana C."/>
        </authorList>
    </citation>
    <scope>NUCLEOTIDE SEQUENCE [LARGE SCALE GENOMIC DNA]</scope>
    <source>
        <strain evidence="2 3">JC280</strain>
    </source>
</reference>
<dbReference type="InterPro" id="IPR053860">
    <property type="entry name" value="DUF6932"/>
</dbReference>
<organism evidence="2 3">
    <name type="scientific">Planctopirus hydrillae</name>
    <dbReference type="NCBI Taxonomy" id="1841610"/>
    <lineage>
        <taxon>Bacteria</taxon>
        <taxon>Pseudomonadati</taxon>
        <taxon>Planctomycetota</taxon>
        <taxon>Planctomycetia</taxon>
        <taxon>Planctomycetales</taxon>
        <taxon>Planctomycetaceae</taxon>
        <taxon>Planctopirus</taxon>
    </lineage>
</organism>
<dbReference type="Proteomes" id="UP000094828">
    <property type="component" value="Unassembled WGS sequence"/>
</dbReference>
<dbReference type="STRING" id="1841610.A6X21_11015"/>
<proteinExistence type="predicted"/>
<keyword evidence="3" id="KW-1185">Reference proteome</keyword>
<evidence type="ECO:0000313" key="2">
    <source>
        <dbReference type="EMBL" id="ODA28771.1"/>
    </source>
</evidence>
<dbReference type="AlphaFoldDB" id="A0A1C3E699"/>
<name>A0A1C3E699_9PLAN</name>
<evidence type="ECO:0000313" key="3">
    <source>
        <dbReference type="Proteomes" id="UP000094828"/>
    </source>
</evidence>
<protein>
    <submittedName>
        <fullName evidence="2">Uncharacterized protein</fullName>
    </submittedName>
</protein>